<evidence type="ECO:0000256" key="1">
    <source>
        <dbReference type="ARBA" id="ARBA00022729"/>
    </source>
</evidence>
<evidence type="ECO:0000256" key="2">
    <source>
        <dbReference type="ARBA" id="ARBA00023136"/>
    </source>
</evidence>
<keyword evidence="3" id="KW-1133">Transmembrane helix</keyword>
<keyword evidence="1" id="KW-0732">Signal</keyword>
<dbReference type="InterPro" id="IPR007450">
    <property type="entry name" value="BamE_dom"/>
</dbReference>
<evidence type="ECO:0000313" key="6">
    <source>
        <dbReference type="Proteomes" id="UP000011820"/>
    </source>
</evidence>
<accession>A0ABM5NFK1</accession>
<dbReference type="Gene3D" id="3.30.1450.10">
    <property type="match status" value="1"/>
</dbReference>
<evidence type="ECO:0000313" key="5">
    <source>
        <dbReference type="EMBL" id="AGH17061.1"/>
    </source>
</evidence>
<dbReference type="EMBL" id="CP004005">
    <property type="protein sequence ID" value="AGH17061.1"/>
    <property type="molecule type" value="Genomic_DNA"/>
</dbReference>
<name>A0ABM5NFK1_LIBAS</name>
<keyword evidence="2 3" id="KW-0472">Membrane</keyword>
<gene>
    <name evidence="5" type="ORF">WSI_03455</name>
</gene>
<dbReference type="InterPro" id="IPR037873">
    <property type="entry name" value="BamE-like"/>
</dbReference>
<sequence length="159" mass="17774">MKKILFLNNFFFGKLSFNKALFIIVIGLVVDYHVSYGSISGASLDMSAISLVSQGSSRSHVIESLGSPSFSILHNGNRSQSFYYVSQKKKWFPVKFLSPKIMEYIVLKITFGEKGVVSSVSMERLPNRRFNPNPHTIPAPIQTADGFLRRLLNPNGRSA</sequence>
<keyword evidence="6" id="KW-1185">Reference proteome</keyword>
<dbReference type="GeneID" id="93077051"/>
<keyword evidence="3" id="KW-0812">Transmembrane</keyword>
<dbReference type="Proteomes" id="UP000011820">
    <property type="component" value="Chromosome"/>
</dbReference>
<dbReference type="Pfam" id="PF04355">
    <property type="entry name" value="BamE"/>
    <property type="match status" value="1"/>
</dbReference>
<dbReference type="RefSeq" id="WP_015452658.1">
    <property type="nucleotide sequence ID" value="NC_020549.1"/>
</dbReference>
<protein>
    <recommendedName>
        <fullName evidence="4">Outer membrane protein assembly factor BamE domain-containing protein</fullName>
    </recommendedName>
</protein>
<evidence type="ECO:0000256" key="3">
    <source>
        <dbReference type="SAM" id="Phobius"/>
    </source>
</evidence>
<feature type="transmembrane region" description="Helical" evidence="3">
    <location>
        <begin position="20"/>
        <end position="39"/>
    </location>
</feature>
<feature type="domain" description="Outer membrane protein assembly factor BamE" evidence="4">
    <location>
        <begin position="44"/>
        <end position="119"/>
    </location>
</feature>
<organism evidence="5 6">
    <name type="scientific">Candidatus Liberibacter asiaticus str. gxpsy</name>
    <dbReference type="NCBI Taxonomy" id="1174529"/>
    <lineage>
        <taxon>Bacteria</taxon>
        <taxon>Pseudomonadati</taxon>
        <taxon>Pseudomonadota</taxon>
        <taxon>Alphaproteobacteria</taxon>
        <taxon>Hyphomicrobiales</taxon>
        <taxon>Rhizobiaceae</taxon>
        <taxon>Liberibacter</taxon>
    </lineage>
</organism>
<proteinExistence type="predicted"/>
<evidence type="ECO:0000259" key="4">
    <source>
        <dbReference type="Pfam" id="PF04355"/>
    </source>
</evidence>
<reference evidence="5 6" key="1">
    <citation type="journal article" date="2013" name="Genome Announc.">
        <title>Complete Genome Sequence of a Chinese Strain of 'Candidatus Liberibacter asiaticus'.</title>
        <authorList>
            <person name="Lin H."/>
            <person name="Han C.S."/>
            <person name="Liu B."/>
            <person name="Lou B."/>
            <person name="Bai X."/>
            <person name="Deng C."/>
            <person name="Civerolo E.L."/>
            <person name="Gupta G."/>
        </authorList>
    </citation>
    <scope>NUCLEOTIDE SEQUENCE [LARGE SCALE GENOMIC DNA]</scope>
    <source>
        <strain evidence="6">gxpsy</strain>
    </source>
</reference>